<feature type="compositionally biased region" description="Basic and acidic residues" evidence="1">
    <location>
        <begin position="184"/>
        <end position="207"/>
    </location>
</feature>
<feature type="domain" description="DUF4124" evidence="3">
    <location>
        <begin position="10"/>
        <end position="62"/>
    </location>
</feature>
<evidence type="ECO:0000256" key="2">
    <source>
        <dbReference type="SAM" id="SignalP"/>
    </source>
</evidence>
<proteinExistence type="predicted"/>
<dbReference type="RefSeq" id="WP_102846372.1">
    <property type="nucleotide sequence ID" value="NZ_JAMOIG010000001.1"/>
</dbReference>
<dbReference type="Proteomes" id="UP000235897">
    <property type="component" value="Unassembled WGS sequence"/>
</dbReference>
<evidence type="ECO:0000313" key="5">
    <source>
        <dbReference type="Proteomes" id="UP000235897"/>
    </source>
</evidence>
<organism evidence="4 5">
    <name type="scientific">Stutzerimonas stutzeri</name>
    <name type="common">Pseudomonas stutzeri</name>
    <dbReference type="NCBI Taxonomy" id="316"/>
    <lineage>
        <taxon>Bacteria</taxon>
        <taxon>Pseudomonadati</taxon>
        <taxon>Pseudomonadota</taxon>
        <taxon>Gammaproteobacteria</taxon>
        <taxon>Pseudomonadales</taxon>
        <taxon>Pseudomonadaceae</taxon>
        <taxon>Stutzerimonas</taxon>
    </lineage>
</organism>
<gene>
    <name evidence="4" type="ORF">CXL00_07375</name>
</gene>
<dbReference type="InterPro" id="IPR025392">
    <property type="entry name" value="DUF4124"/>
</dbReference>
<keyword evidence="2" id="KW-0732">Signal</keyword>
<dbReference type="EMBL" id="POUW01000002">
    <property type="protein sequence ID" value="PNG06738.1"/>
    <property type="molecule type" value="Genomic_DNA"/>
</dbReference>
<comment type="caution">
    <text evidence="4">The sequence shown here is derived from an EMBL/GenBank/DDBJ whole genome shotgun (WGS) entry which is preliminary data.</text>
</comment>
<dbReference type="AlphaFoldDB" id="A0A2N8SW74"/>
<feature type="chain" id="PRO_5014847762" evidence="2">
    <location>
        <begin position="22"/>
        <end position="213"/>
    </location>
</feature>
<feature type="signal peptide" evidence="2">
    <location>
        <begin position="1"/>
        <end position="21"/>
    </location>
</feature>
<evidence type="ECO:0000313" key="4">
    <source>
        <dbReference type="EMBL" id="PNG06738.1"/>
    </source>
</evidence>
<dbReference type="Pfam" id="PF13511">
    <property type="entry name" value="DUF4124"/>
    <property type="match status" value="1"/>
</dbReference>
<accession>A0A2N8SW74</accession>
<sequence>MNAAHRALAAALLACALPAAAEIYSYTDEQGNRVFTDRPGGRAVELVKPRPTNSMPPAETRPIQAPEPVAAPTADSATNRYSQLEVLTPQPDATIRDNAGGLLVEVASTPELLPGHAYRLLLDGNDTELVGGGPQFALQNIDRGTHQLTVQVIDESGASLQSSPPRTFHMMRTSLAQRRMARPCKKDDYGVRPECPLKDKPKEKRDIPFVPFL</sequence>
<evidence type="ECO:0000259" key="3">
    <source>
        <dbReference type="Pfam" id="PF13511"/>
    </source>
</evidence>
<dbReference type="OrthoDB" id="6366673at2"/>
<reference evidence="4 5" key="1">
    <citation type="submission" date="2018-01" db="EMBL/GenBank/DDBJ databases">
        <title>Denitrification phenotypes of diverse strains of Pseudomonas stutzeri.</title>
        <authorList>
            <person name="Milligan D.A."/>
            <person name="Bergaust L."/>
            <person name="Bakken L.R."/>
            <person name="Frostegard A."/>
        </authorList>
    </citation>
    <scope>NUCLEOTIDE SEQUENCE [LARGE SCALE GENOMIC DNA]</scope>
    <source>
        <strain evidence="4 5">28a3</strain>
    </source>
</reference>
<name>A0A2N8SW74_STUST</name>
<evidence type="ECO:0000256" key="1">
    <source>
        <dbReference type="SAM" id="MobiDB-lite"/>
    </source>
</evidence>
<protein>
    <submittedName>
        <fullName evidence="4">Penicillin-binding protein</fullName>
    </submittedName>
</protein>
<feature type="region of interest" description="Disordered" evidence="1">
    <location>
        <begin position="179"/>
        <end position="213"/>
    </location>
</feature>